<sequence length="82" mass="8350">MALHFPPASAPSPCPLTASPLPLLTLALRHCRGLRSSVSPVGTSGCTSRVQKSGGGEICATLVSTGREREDCGHAVSSVSYA</sequence>
<gene>
    <name evidence="1" type="ORF">FB45DRAFT_1067854</name>
</gene>
<keyword evidence="2" id="KW-1185">Reference proteome</keyword>
<protein>
    <submittedName>
        <fullName evidence="1">Uncharacterized protein</fullName>
    </submittedName>
</protein>
<dbReference type="Proteomes" id="UP001221142">
    <property type="component" value="Unassembled WGS sequence"/>
</dbReference>
<accession>A0AAD7B1Z9</accession>
<dbReference type="AlphaFoldDB" id="A0AAD7B1Z9"/>
<proteinExistence type="predicted"/>
<name>A0AAD7B1Z9_9AGAR</name>
<evidence type="ECO:0000313" key="1">
    <source>
        <dbReference type="EMBL" id="KAJ7607565.1"/>
    </source>
</evidence>
<comment type="caution">
    <text evidence="1">The sequence shown here is derived from an EMBL/GenBank/DDBJ whole genome shotgun (WGS) entry which is preliminary data.</text>
</comment>
<evidence type="ECO:0000313" key="2">
    <source>
        <dbReference type="Proteomes" id="UP001221142"/>
    </source>
</evidence>
<organism evidence="1 2">
    <name type="scientific">Roridomyces roridus</name>
    <dbReference type="NCBI Taxonomy" id="1738132"/>
    <lineage>
        <taxon>Eukaryota</taxon>
        <taxon>Fungi</taxon>
        <taxon>Dikarya</taxon>
        <taxon>Basidiomycota</taxon>
        <taxon>Agaricomycotina</taxon>
        <taxon>Agaricomycetes</taxon>
        <taxon>Agaricomycetidae</taxon>
        <taxon>Agaricales</taxon>
        <taxon>Marasmiineae</taxon>
        <taxon>Mycenaceae</taxon>
        <taxon>Roridomyces</taxon>
    </lineage>
</organism>
<reference evidence="1" key="1">
    <citation type="submission" date="2023-03" db="EMBL/GenBank/DDBJ databases">
        <title>Massive genome expansion in bonnet fungi (Mycena s.s.) driven by repeated elements and novel gene families across ecological guilds.</title>
        <authorList>
            <consortium name="Lawrence Berkeley National Laboratory"/>
            <person name="Harder C.B."/>
            <person name="Miyauchi S."/>
            <person name="Viragh M."/>
            <person name="Kuo A."/>
            <person name="Thoen E."/>
            <person name="Andreopoulos B."/>
            <person name="Lu D."/>
            <person name="Skrede I."/>
            <person name="Drula E."/>
            <person name="Henrissat B."/>
            <person name="Morin E."/>
            <person name="Kohler A."/>
            <person name="Barry K."/>
            <person name="LaButti K."/>
            <person name="Morin E."/>
            <person name="Salamov A."/>
            <person name="Lipzen A."/>
            <person name="Mereny Z."/>
            <person name="Hegedus B."/>
            <person name="Baldrian P."/>
            <person name="Stursova M."/>
            <person name="Weitz H."/>
            <person name="Taylor A."/>
            <person name="Grigoriev I.V."/>
            <person name="Nagy L.G."/>
            <person name="Martin F."/>
            <person name="Kauserud H."/>
        </authorList>
    </citation>
    <scope>NUCLEOTIDE SEQUENCE</scope>
    <source>
        <strain evidence="1">9284</strain>
    </source>
</reference>
<dbReference type="EMBL" id="JARKIF010000049">
    <property type="protein sequence ID" value="KAJ7607565.1"/>
    <property type="molecule type" value="Genomic_DNA"/>
</dbReference>